<sequence length="55" mass="5863">MAFSHAPLSVRFLQLFPQAEPGPASRLGLGDSSLFSTADASRSKLAFRTQKPGLT</sequence>
<protein>
    <submittedName>
        <fullName evidence="1">Uncharacterized protein</fullName>
    </submittedName>
</protein>
<comment type="caution">
    <text evidence="1">The sequence shown here is derived from an EMBL/GenBank/DDBJ whole genome shotgun (WGS) entry which is preliminary data.</text>
</comment>
<dbReference type="EMBL" id="ABCB02000021">
    <property type="protein sequence ID" value="EDO59596.1"/>
    <property type="molecule type" value="Genomic_DNA"/>
</dbReference>
<gene>
    <name evidence="1" type="ORF">CLOLEP_03646</name>
</gene>
<accession>A7VYG8</accession>
<organism evidence="1 2">
    <name type="scientific">[Clostridium] leptum DSM 753</name>
    <dbReference type="NCBI Taxonomy" id="428125"/>
    <lineage>
        <taxon>Bacteria</taxon>
        <taxon>Bacillati</taxon>
        <taxon>Bacillota</taxon>
        <taxon>Clostridia</taxon>
        <taxon>Eubacteriales</taxon>
        <taxon>Oscillospiraceae</taxon>
        <taxon>Oscillospiraceae incertae sedis</taxon>
    </lineage>
</organism>
<dbReference type="Proteomes" id="UP000003490">
    <property type="component" value="Unassembled WGS sequence"/>
</dbReference>
<reference evidence="1 2" key="2">
    <citation type="submission" date="2007-08" db="EMBL/GenBank/DDBJ databases">
        <authorList>
            <person name="Fulton L."/>
            <person name="Clifton S."/>
            <person name="Fulton B."/>
            <person name="Xu J."/>
            <person name="Minx P."/>
            <person name="Pepin K.H."/>
            <person name="Johnson M."/>
            <person name="Thiruvilangam P."/>
            <person name="Bhonagiri V."/>
            <person name="Nash W.E."/>
            <person name="Wang C."/>
            <person name="Mardis E.R."/>
            <person name="Wilson R.K."/>
        </authorList>
    </citation>
    <scope>NUCLEOTIDE SEQUENCE [LARGE SCALE GENOMIC DNA]</scope>
    <source>
        <strain evidence="1 2">DSM 753</strain>
    </source>
</reference>
<reference evidence="1 2" key="1">
    <citation type="submission" date="2007-08" db="EMBL/GenBank/DDBJ databases">
        <title>Draft genome sequence of Clostridium leptum (DSM 753).</title>
        <authorList>
            <person name="Sudarsanam P."/>
            <person name="Ley R."/>
            <person name="Guruge J."/>
            <person name="Turnbaugh P.J."/>
            <person name="Mahowald M."/>
            <person name="Liep D."/>
            <person name="Gordon J."/>
        </authorList>
    </citation>
    <scope>NUCLEOTIDE SEQUENCE [LARGE SCALE GENOMIC DNA]</scope>
    <source>
        <strain evidence="1 2">DSM 753</strain>
    </source>
</reference>
<name>A7VYG8_9FIRM</name>
<proteinExistence type="predicted"/>
<dbReference type="AlphaFoldDB" id="A7VYG8"/>
<evidence type="ECO:0000313" key="1">
    <source>
        <dbReference type="EMBL" id="EDO59596.1"/>
    </source>
</evidence>
<evidence type="ECO:0000313" key="2">
    <source>
        <dbReference type="Proteomes" id="UP000003490"/>
    </source>
</evidence>
<dbReference type="HOGENOM" id="CLU_3024011_0_0_9"/>